<evidence type="ECO:0000259" key="1">
    <source>
        <dbReference type="SMART" id="SM00860"/>
    </source>
</evidence>
<dbReference type="SMART" id="SM00860">
    <property type="entry name" value="SMI1_KNR4"/>
    <property type="match status" value="1"/>
</dbReference>
<dbReference type="SUPFAM" id="SSF48371">
    <property type="entry name" value="ARM repeat"/>
    <property type="match status" value="1"/>
</dbReference>
<reference evidence="2 3" key="1">
    <citation type="submission" date="2021-01" db="EMBL/GenBank/DDBJ databases">
        <title>FDA dAtabase for Regulatory Grade micrObial Sequences (FDA-ARGOS): Supporting development and validation of Infectious Disease Dx tests.</title>
        <authorList>
            <person name="Nelson B."/>
            <person name="Plummer A."/>
            <person name="Tallon L."/>
            <person name="Sadzewicz L."/>
            <person name="Zhao X."/>
            <person name="Boylan J."/>
            <person name="Ott S."/>
            <person name="Bowen H."/>
            <person name="Vavikolanu K."/>
            <person name="Mehta A."/>
            <person name="Aluvathingal J."/>
            <person name="Nadendla S."/>
            <person name="Myers T."/>
            <person name="Yan Y."/>
            <person name="Sichtig H."/>
        </authorList>
    </citation>
    <scope>NUCLEOTIDE SEQUENCE [LARGE SCALE GENOMIC DNA]</scope>
    <source>
        <strain evidence="2 3">FDAARGOS_1161</strain>
    </source>
</reference>
<evidence type="ECO:0000313" key="3">
    <source>
        <dbReference type="Proteomes" id="UP000595254"/>
    </source>
</evidence>
<organism evidence="2 3">
    <name type="scientific">Peribacillus psychrosaccharolyticus</name>
    <name type="common">Bacillus psychrosaccharolyticus</name>
    <dbReference type="NCBI Taxonomy" id="1407"/>
    <lineage>
        <taxon>Bacteria</taxon>
        <taxon>Bacillati</taxon>
        <taxon>Bacillota</taxon>
        <taxon>Bacilli</taxon>
        <taxon>Bacillales</taxon>
        <taxon>Bacillaceae</taxon>
        <taxon>Peribacillus</taxon>
    </lineage>
</organism>
<dbReference type="SUPFAM" id="SSF160631">
    <property type="entry name" value="SMI1/KNR4-like"/>
    <property type="match status" value="1"/>
</dbReference>
<dbReference type="InterPro" id="IPR018958">
    <property type="entry name" value="Knr4/Smi1-like_dom"/>
</dbReference>
<dbReference type="InterPro" id="IPR037883">
    <property type="entry name" value="Knr4/Smi1-like_sf"/>
</dbReference>
<dbReference type="Proteomes" id="UP000595254">
    <property type="component" value="Chromosome"/>
</dbReference>
<dbReference type="Gene3D" id="3.40.1580.10">
    <property type="entry name" value="SMI1/KNR4-like"/>
    <property type="match status" value="1"/>
</dbReference>
<name>A0A974NN75_PERPY</name>
<gene>
    <name evidence="2" type="ORF">I6J18_02575</name>
</gene>
<dbReference type="InterPro" id="IPR016024">
    <property type="entry name" value="ARM-type_fold"/>
</dbReference>
<dbReference type="Pfam" id="PF14568">
    <property type="entry name" value="SUKH_6"/>
    <property type="match status" value="1"/>
</dbReference>
<sequence length="268" mass="31118">MEYGLWNSDLDEFYKGEIDVNQVETIQTALKVTLPESYIKLMHKRNGFYLTKKYYPVSTPNSWANNSVHVDSLYGLGENPGILDNPYLRTEWGIRSKKIIIISAEPPTFICLDYRKKKNPSVIFIDVDENQEIKLAENFEDFLEGLVEEIAEETLSDILSEQQIQDYYKKIDAVILSGKSAEIDRLLTKILSTNNELIRYLVEKMRRHEKPKVHFNLLLLLICCAEGLNKGMLEDEYLLEVLNEFSTSKNKDVKEFAVICLEKYNSRL</sequence>
<keyword evidence="3" id="KW-1185">Reference proteome</keyword>
<dbReference type="EMBL" id="CP068053">
    <property type="protein sequence ID" value="QQT00826.1"/>
    <property type="molecule type" value="Genomic_DNA"/>
</dbReference>
<protein>
    <submittedName>
        <fullName evidence="2">SMI1/KNR4 family protein</fullName>
    </submittedName>
</protein>
<accession>A0A974NN75</accession>
<proteinExistence type="predicted"/>
<dbReference type="RefSeq" id="WP_201647856.1">
    <property type="nucleotide sequence ID" value="NZ_CP068053.1"/>
</dbReference>
<dbReference type="AlphaFoldDB" id="A0A974NN75"/>
<evidence type="ECO:0000313" key="2">
    <source>
        <dbReference type="EMBL" id="QQT00826.1"/>
    </source>
</evidence>
<feature type="domain" description="Knr4/Smi1-like" evidence="1">
    <location>
        <begin position="17"/>
        <end position="145"/>
    </location>
</feature>
<dbReference type="KEGG" id="ppsr:I6J18_02575"/>